<proteinExistence type="predicted"/>
<feature type="coiled-coil region" evidence="1">
    <location>
        <begin position="25"/>
        <end position="62"/>
    </location>
</feature>
<dbReference type="Proteomes" id="UP001556367">
    <property type="component" value="Unassembled WGS sequence"/>
</dbReference>
<accession>A0ABR3JFV7</accession>
<evidence type="ECO:0000256" key="1">
    <source>
        <dbReference type="SAM" id="Coils"/>
    </source>
</evidence>
<dbReference type="EMBL" id="JASNQZ010000007">
    <property type="protein sequence ID" value="KAL0954345.1"/>
    <property type="molecule type" value="Genomic_DNA"/>
</dbReference>
<keyword evidence="1" id="KW-0175">Coiled coil</keyword>
<name>A0ABR3JFV7_9AGAR</name>
<keyword evidence="3" id="KW-1185">Reference proteome</keyword>
<comment type="caution">
    <text evidence="2">The sequence shown here is derived from an EMBL/GenBank/DDBJ whole genome shotgun (WGS) entry which is preliminary data.</text>
</comment>
<protein>
    <submittedName>
        <fullName evidence="2">Uncharacterized protein</fullName>
    </submittedName>
</protein>
<organism evidence="2 3">
    <name type="scientific">Hohenbuehelia grisea</name>
    <dbReference type="NCBI Taxonomy" id="104357"/>
    <lineage>
        <taxon>Eukaryota</taxon>
        <taxon>Fungi</taxon>
        <taxon>Dikarya</taxon>
        <taxon>Basidiomycota</taxon>
        <taxon>Agaricomycotina</taxon>
        <taxon>Agaricomycetes</taxon>
        <taxon>Agaricomycetidae</taxon>
        <taxon>Agaricales</taxon>
        <taxon>Pleurotineae</taxon>
        <taxon>Pleurotaceae</taxon>
        <taxon>Hohenbuehelia</taxon>
    </lineage>
</organism>
<gene>
    <name evidence="2" type="ORF">HGRIS_003339</name>
</gene>
<evidence type="ECO:0000313" key="3">
    <source>
        <dbReference type="Proteomes" id="UP001556367"/>
    </source>
</evidence>
<evidence type="ECO:0000313" key="2">
    <source>
        <dbReference type="EMBL" id="KAL0954345.1"/>
    </source>
</evidence>
<sequence>MAYQQQPQQYQQQDIVPGEQYRYALTNFRIAHEKVEVQRVQLEEQERQVAQLRERIAVLEGGAGMQQAKGQNTIDDFSIRNAASLLDKLINRWAAEIVRTPPAQMQDICNAILSDVVNGQDMPAIEATPMQVQNLLRHAMSETISEGIVNCLIVTNSSDANVQLTRIHEHLFSRDPTVASVWRRQTFSAAVESCTPEMSLSILSEQVPSLMKLLSGVIPASGGVSILDQAYDFSRMLHGANASSGTADAFYRAFTPELGSTLYPRQIELVKRCLKSERSEMCRVGATIFPGLVKVTRGIPIPGNPHPDNIQASQPFLILVCHSCADEISAWLDCSAESAGCVRLRVERWRHATCDATGDATRHATGNAARYATGNATRHAPRYAYAWGYEPSTRYTSTKRYADANEWHERYERYGAPYVVLVVSCIDSTSSWNSCYDLVSITIIYLSFTSQYDSHPGSIWF</sequence>
<reference evidence="3" key="1">
    <citation type="submission" date="2024-06" db="EMBL/GenBank/DDBJ databases">
        <title>Multi-omics analyses provide insights into the biosynthesis of the anticancer antibiotic pleurotin in Hohenbuehelia grisea.</title>
        <authorList>
            <person name="Weaver J.A."/>
            <person name="Alberti F."/>
        </authorList>
    </citation>
    <scope>NUCLEOTIDE SEQUENCE [LARGE SCALE GENOMIC DNA]</scope>
    <source>
        <strain evidence="3">T-177</strain>
    </source>
</reference>